<dbReference type="Pfam" id="PF13715">
    <property type="entry name" value="CarbopepD_reg_2"/>
    <property type="match status" value="1"/>
</dbReference>
<dbReference type="Proteomes" id="UP000443153">
    <property type="component" value="Unassembled WGS sequence"/>
</dbReference>
<evidence type="ECO:0000256" key="12">
    <source>
        <dbReference type="SAM" id="SignalP"/>
    </source>
</evidence>
<dbReference type="RefSeq" id="WP_154363882.1">
    <property type="nucleotide sequence ID" value="NZ_CANMYZ010000002.1"/>
</dbReference>
<dbReference type="EMBL" id="WKJH01000002">
    <property type="protein sequence ID" value="MRX63256.1"/>
    <property type="molecule type" value="Genomic_DNA"/>
</dbReference>
<evidence type="ECO:0000256" key="10">
    <source>
        <dbReference type="PROSITE-ProRule" id="PRU01360"/>
    </source>
</evidence>
<evidence type="ECO:0000313" key="16">
    <source>
        <dbReference type="Proteomes" id="UP000443153"/>
    </source>
</evidence>
<evidence type="ECO:0000313" key="15">
    <source>
        <dbReference type="EMBL" id="MRX63256.1"/>
    </source>
</evidence>
<organism evidence="15 16">
    <name type="scientific">Maribacter luteus</name>
    <dbReference type="NCBI Taxonomy" id="2594478"/>
    <lineage>
        <taxon>Bacteria</taxon>
        <taxon>Pseudomonadati</taxon>
        <taxon>Bacteroidota</taxon>
        <taxon>Flavobacteriia</taxon>
        <taxon>Flavobacteriales</taxon>
        <taxon>Flavobacteriaceae</taxon>
        <taxon>Maribacter</taxon>
    </lineage>
</organism>
<evidence type="ECO:0000256" key="9">
    <source>
        <dbReference type="ARBA" id="ARBA00023237"/>
    </source>
</evidence>
<dbReference type="PANTHER" id="PTHR30069">
    <property type="entry name" value="TONB-DEPENDENT OUTER MEMBRANE RECEPTOR"/>
    <property type="match status" value="1"/>
</dbReference>
<comment type="similarity">
    <text evidence="10 11">Belongs to the TonB-dependent receptor family.</text>
</comment>
<keyword evidence="9 10" id="KW-0998">Cell outer membrane</keyword>
<feature type="domain" description="TonB-dependent receptor-like beta-barrel" evidence="13">
    <location>
        <begin position="460"/>
        <end position="886"/>
    </location>
</feature>
<evidence type="ECO:0000256" key="4">
    <source>
        <dbReference type="ARBA" id="ARBA00022692"/>
    </source>
</evidence>
<dbReference type="InterPro" id="IPR037066">
    <property type="entry name" value="Plug_dom_sf"/>
</dbReference>
<keyword evidence="2 10" id="KW-0813">Transport</keyword>
<evidence type="ECO:0000259" key="14">
    <source>
        <dbReference type="Pfam" id="PF07715"/>
    </source>
</evidence>
<feature type="domain" description="TonB-dependent receptor plug" evidence="14">
    <location>
        <begin position="116"/>
        <end position="240"/>
    </location>
</feature>
<keyword evidence="16" id="KW-1185">Reference proteome</keyword>
<dbReference type="SUPFAM" id="SSF56935">
    <property type="entry name" value="Porins"/>
    <property type="match status" value="1"/>
</dbReference>
<dbReference type="InterPro" id="IPR012910">
    <property type="entry name" value="Plug_dom"/>
</dbReference>
<evidence type="ECO:0000256" key="8">
    <source>
        <dbReference type="ARBA" id="ARBA00023170"/>
    </source>
</evidence>
<name>A0A6I2MPY3_9FLAO</name>
<dbReference type="Pfam" id="PF07715">
    <property type="entry name" value="Plug"/>
    <property type="match status" value="1"/>
</dbReference>
<sequence length="1080" mass="118852">MKTNLSGIFTLLLALVVHISFAQEKTISGNVTDQDGLPLPGVNILVKSTTHGTQTDFDGNYVIKANVGQTLVFSYIGYKDQNQTVGSANTISVQMQEDAQALDEVVVTALGISREKKSLGYATQELDNSEVQSSSDANFINNLSGKVSGLSIRKSNNMGGSSNIIIRGSTSLTGSNQALFVVDGVPISNENTNTSDQRTGAGGYDFGNAAADINPSDIESVTVLKGAAATALYGSRASTGAIVITTKKGKRGDKIGVSINSSITIGKYDKSTFAEYQKEYGQGYYGNYFTKYLGRENNFRQVDVDGDGISDDTTYTGHDASIGEVFNGQQIYQWDAYYPQLSTYQTLSEYKYADHDPSYFFQNSATYENNIAVSGGGEGYSFRGGFGNLQQEGILPNSLIRRNSMFLNSDFDLSDKLKASFRGNFIKTDGTGRYGTGYNDNNLMGNFRQWWATNVDLKDLKNAYFSTGDNITWNLNGYDAVTGEMDLTPAYWDNPYWTRYENASKDTRNRFIGSGALSYDAYDWLNLTARASVDTYASIQEEFVAVGSHDIPAYERFNYNFSEFNYDFLATANKHLGDNFNITGLLGANYRQTKINSIRAITNGGLVIPNVYALSNSVNLIESPDETQTTEKVYGIFANASLGYKDMLYLDVSARNDVSSTLPDGDNSYFYPSVSTSFLFSKLVDKDWMSLGKLRLNYAEVGSSAPTLSLQNVYIAEAPFNSSSLFRNPTTYNNADLKPERTRSYEAGLEMRFLQNRVGFDFSYYNTESDDLIVPVSISTASGGYYKYFNTGKITNEGFEISANLVPIQTENFKWDMILNWSTNDNTVNSLFEDNSNLVIASLQGGVSINATVGQPYGTIRGSAYDRDEDGNKLIDTETGGYQLVDNQVIGDANADWMGGITNQFTYKNVSFSFLIDIKQGGDVFSLDQWYGQGSGLYPNTAGLNDLGNPQRASLENGGGVILPGVKPDGTANDIRLDTGDGATSFIYGYYQGYFPNEEYVYDASYVKLREATLTYKFPEKLFKKLDVSCSLIGRNLWIIHKNLPMADPEDALSSGNVQAYQSGAYPSVKEYGFNLKIDF</sequence>
<dbReference type="AlphaFoldDB" id="A0A6I2MPY3"/>
<dbReference type="NCBIfam" id="TIGR04057">
    <property type="entry name" value="SusC_RagA_signa"/>
    <property type="match status" value="1"/>
</dbReference>
<dbReference type="OrthoDB" id="9768177at2"/>
<keyword evidence="4 10" id="KW-0812">Transmembrane</keyword>
<dbReference type="NCBIfam" id="TIGR04056">
    <property type="entry name" value="OMP_RagA_SusC"/>
    <property type="match status" value="1"/>
</dbReference>
<dbReference type="InterPro" id="IPR023997">
    <property type="entry name" value="TonB-dep_OMP_SusC/RagA_CS"/>
</dbReference>
<dbReference type="InterPro" id="IPR039426">
    <property type="entry name" value="TonB-dep_rcpt-like"/>
</dbReference>
<dbReference type="GO" id="GO:0044718">
    <property type="term" value="P:siderophore transmembrane transport"/>
    <property type="evidence" value="ECO:0007669"/>
    <property type="project" value="TreeGrafter"/>
</dbReference>
<evidence type="ECO:0000256" key="1">
    <source>
        <dbReference type="ARBA" id="ARBA00004571"/>
    </source>
</evidence>
<dbReference type="InterPro" id="IPR000531">
    <property type="entry name" value="Beta-barrel_TonB"/>
</dbReference>
<dbReference type="Gene3D" id="2.170.130.10">
    <property type="entry name" value="TonB-dependent receptor, plug domain"/>
    <property type="match status" value="1"/>
</dbReference>
<dbReference type="SUPFAM" id="SSF49464">
    <property type="entry name" value="Carboxypeptidase regulatory domain-like"/>
    <property type="match status" value="1"/>
</dbReference>
<dbReference type="GO" id="GO:0009279">
    <property type="term" value="C:cell outer membrane"/>
    <property type="evidence" value="ECO:0007669"/>
    <property type="project" value="UniProtKB-SubCell"/>
</dbReference>
<evidence type="ECO:0000256" key="11">
    <source>
        <dbReference type="RuleBase" id="RU003357"/>
    </source>
</evidence>
<keyword evidence="3 10" id="KW-1134">Transmembrane beta strand</keyword>
<evidence type="ECO:0000256" key="6">
    <source>
        <dbReference type="ARBA" id="ARBA00023077"/>
    </source>
</evidence>
<dbReference type="GO" id="GO:0015344">
    <property type="term" value="F:siderophore uptake transmembrane transporter activity"/>
    <property type="evidence" value="ECO:0007669"/>
    <property type="project" value="TreeGrafter"/>
</dbReference>
<feature type="chain" id="PRO_5026107724" evidence="12">
    <location>
        <begin position="23"/>
        <end position="1080"/>
    </location>
</feature>
<dbReference type="Gene3D" id="2.40.170.20">
    <property type="entry name" value="TonB-dependent receptor, beta-barrel domain"/>
    <property type="match status" value="1"/>
</dbReference>
<evidence type="ECO:0000259" key="13">
    <source>
        <dbReference type="Pfam" id="PF00593"/>
    </source>
</evidence>
<proteinExistence type="inferred from homology"/>
<dbReference type="PANTHER" id="PTHR30069:SF29">
    <property type="entry name" value="HEMOGLOBIN AND HEMOGLOBIN-HAPTOGLOBIN-BINDING PROTEIN 1-RELATED"/>
    <property type="match status" value="1"/>
</dbReference>
<dbReference type="Gene3D" id="2.60.40.1120">
    <property type="entry name" value="Carboxypeptidase-like, regulatory domain"/>
    <property type="match status" value="1"/>
</dbReference>
<evidence type="ECO:0000256" key="7">
    <source>
        <dbReference type="ARBA" id="ARBA00023136"/>
    </source>
</evidence>
<accession>A0A6I2MPY3</accession>
<evidence type="ECO:0000256" key="3">
    <source>
        <dbReference type="ARBA" id="ARBA00022452"/>
    </source>
</evidence>
<keyword evidence="8" id="KW-0675">Receptor</keyword>
<dbReference type="InterPro" id="IPR008969">
    <property type="entry name" value="CarboxyPept-like_regulatory"/>
</dbReference>
<gene>
    <name evidence="15" type="ORF">GJ691_03640</name>
</gene>
<evidence type="ECO:0000256" key="2">
    <source>
        <dbReference type="ARBA" id="ARBA00022448"/>
    </source>
</evidence>
<dbReference type="PROSITE" id="PS52016">
    <property type="entry name" value="TONB_DEPENDENT_REC_3"/>
    <property type="match status" value="1"/>
</dbReference>
<keyword evidence="7 10" id="KW-0472">Membrane</keyword>
<keyword evidence="5 12" id="KW-0732">Signal</keyword>
<feature type="signal peptide" evidence="12">
    <location>
        <begin position="1"/>
        <end position="22"/>
    </location>
</feature>
<protein>
    <submittedName>
        <fullName evidence="15">SusC/RagA family TonB-linked outer membrane protein</fullName>
    </submittedName>
</protein>
<dbReference type="InterPro" id="IPR036942">
    <property type="entry name" value="Beta-barrel_TonB_sf"/>
</dbReference>
<evidence type="ECO:0000256" key="5">
    <source>
        <dbReference type="ARBA" id="ARBA00022729"/>
    </source>
</evidence>
<comment type="caution">
    <text evidence="15">The sequence shown here is derived from an EMBL/GenBank/DDBJ whole genome shotgun (WGS) entry which is preliminary data.</text>
</comment>
<reference evidence="15 16" key="1">
    <citation type="submission" date="2019-11" db="EMBL/GenBank/DDBJ databases">
        <title>Maribacter lutea sp. nov., a marine bacterium isolated from intertidal sand.</title>
        <authorList>
            <person name="Liu A."/>
        </authorList>
    </citation>
    <scope>NUCLEOTIDE SEQUENCE [LARGE SCALE GENOMIC DNA]</scope>
    <source>
        <strain evidence="15 16">RZ05</strain>
    </source>
</reference>
<keyword evidence="6 11" id="KW-0798">TonB box</keyword>
<dbReference type="Pfam" id="PF00593">
    <property type="entry name" value="TonB_dep_Rec_b-barrel"/>
    <property type="match status" value="1"/>
</dbReference>
<comment type="subcellular location">
    <subcellularLocation>
        <location evidence="1 10">Cell outer membrane</location>
        <topology evidence="1 10">Multi-pass membrane protein</topology>
    </subcellularLocation>
</comment>
<dbReference type="InterPro" id="IPR023996">
    <property type="entry name" value="TonB-dep_OMP_SusC/RagA"/>
</dbReference>